<dbReference type="EMBL" id="KC513619">
    <property type="protein sequence ID" value="AGE96442.1"/>
    <property type="molecule type" value="Genomic_DNA"/>
</dbReference>
<keyword evidence="7" id="KW-0479">Metal-binding</keyword>
<feature type="domain" description="Histone deacetylase" evidence="8">
    <location>
        <begin position="20"/>
        <end position="287"/>
    </location>
</feature>
<feature type="binding site" evidence="7">
    <location>
        <position position="233"/>
    </location>
    <ligand>
        <name>a divalent metal cation</name>
        <dbReference type="ChEBI" id="CHEBI:60240"/>
    </ligand>
</feature>
<dbReference type="InterPro" id="IPR000286">
    <property type="entry name" value="HDACs"/>
</dbReference>
<dbReference type="GO" id="GO:0040029">
    <property type="term" value="P:epigenetic regulation of gene expression"/>
    <property type="evidence" value="ECO:0007669"/>
    <property type="project" value="TreeGrafter"/>
</dbReference>
<evidence type="ECO:0000256" key="6">
    <source>
        <dbReference type="PIRSR" id="PIRSR037913-2"/>
    </source>
</evidence>
<dbReference type="InterPro" id="IPR037138">
    <property type="entry name" value="His_deacetylse_dom_sf"/>
</dbReference>
<dbReference type="VEuPathDB" id="MicrosporidiaDB:AEWD_090700"/>
<keyword evidence="3" id="KW-0378">Hydrolase</keyword>
<dbReference type="VEuPathDB" id="MicrosporidiaDB:ECU09_0670"/>
<feature type="binding site" evidence="6">
    <location>
        <position position="122"/>
    </location>
    <ligand>
        <name>substrate</name>
    </ligand>
</feature>
<feature type="binding site" evidence="7">
    <location>
        <position position="151"/>
    </location>
    <ligand>
        <name>a divalent metal cation</name>
        <dbReference type="ChEBI" id="CHEBI:60240"/>
    </ligand>
</feature>
<comment type="similarity">
    <text evidence="1">Belongs to the histone deacetylase family. HD type 1 subfamily.</text>
</comment>
<dbReference type="GO" id="GO:0000118">
    <property type="term" value="C:histone deacetylase complex"/>
    <property type="evidence" value="ECO:0007669"/>
    <property type="project" value="UniProtKB-ARBA"/>
</dbReference>
<dbReference type="VEuPathDB" id="MicrosporidiaDB:M970_090680"/>
<dbReference type="GO" id="GO:0046872">
    <property type="term" value="F:metal ion binding"/>
    <property type="evidence" value="ECO:0007669"/>
    <property type="project" value="UniProtKB-KW"/>
</dbReference>
<dbReference type="GO" id="GO:0141221">
    <property type="term" value="F:histone deacetylase activity, hydrolytic mechanism"/>
    <property type="evidence" value="ECO:0007669"/>
    <property type="project" value="UniProtKB-EC"/>
</dbReference>
<feature type="active site" description="Proton acceptor" evidence="5">
    <location>
        <position position="114"/>
    </location>
</feature>
<reference evidence="9" key="1">
    <citation type="journal article" date="2013" name="Eukaryot. Cell">
        <title>Extremely Reduced Levels of Heterozygosity in the Vertebrate Pathogen Encephalitozoon cuniculi.</title>
        <authorList>
            <person name="Selman M."/>
            <person name="Sak B."/>
            <person name="Kvac M."/>
            <person name="Farinelli L."/>
            <person name="Weiss L.M."/>
            <person name="Corradi N."/>
        </authorList>
    </citation>
    <scope>NUCLEOTIDE SEQUENCE</scope>
</reference>
<feature type="binding site" evidence="6">
    <location>
        <position position="72"/>
    </location>
    <ligand>
        <name>substrate</name>
    </ligand>
</feature>
<protein>
    <recommendedName>
        <fullName evidence="2">histone deacetylase</fullName>
        <ecNumber evidence="2">3.5.1.98</ecNumber>
    </recommendedName>
</protein>
<dbReference type="InterPro" id="IPR023801">
    <property type="entry name" value="His_deacetylse_dom"/>
</dbReference>
<dbReference type="AlphaFoldDB" id="M1KAU1"/>
<dbReference type="PIRSF" id="PIRSF037913">
    <property type="entry name" value="His_deacetylse_1"/>
    <property type="match status" value="1"/>
</dbReference>
<evidence type="ECO:0000256" key="4">
    <source>
        <dbReference type="ARBA" id="ARBA00022853"/>
    </source>
</evidence>
<proteinExistence type="inferred from homology"/>
<accession>M1KAU1</accession>
<dbReference type="EC" id="3.5.1.98" evidence="2"/>
<dbReference type="VEuPathDB" id="MicrosporidiaDB:AEWQ_090690"/>
<feature type="binding site" evidence="7">
    <location>
        <position position="149"/>
    </location>
    <ligand>
        <name>a divalent metal cation</name>
        <dbReference type="ChEBI" id="CHEBI:60240"/>
    </ligand>
</feature>
<evidence type="ECO:0000256" key="7">
    <source>
        <dbReference type="PIRSR" id="PIRSR037913-3"/>
    </source>
</evidence>
<evidence type="ECO:0000256" key="3">
    <source>
        <dbReference type="ARBA" id="ARBA00022801"/>
    </source>
</evidence>
<evidence type="ECO:0000313" key="9">
    <source>
        <dbReference type="EMBL" id="AGE96442.1"/>
    </source>
</evidence>
<evidence type="ECO:0000256" key="5">
    <source>
        <dbReference type="PIRSR" id="PIRSR037913-1"/>
    </source>
</evidence>
<name>M1KAU1_ENCCN</name>
<dbReference type="Pfam" id="PF00850">
    <property type="entry name" value="Hist_deacetyl"/>
    <property type="match status" value="1"/>
</dbReference>
<dbReference type="CDD" id="cd09991">
    <property type="entry name" value="HDAC_classI"/>
    <property type="match status" value="1"/>
</dbReference>
<keyword evidence="4" id="KW-0156">Chromatin regulator</keyword>
<dbReference type="InterPro" id="IPR003084">
    <property type="entry name" value="HDAC_I/II"/>
</dbReference>
<evidence type="ECO:0000259" key="8">
    <source>
        <dbReference type="Pfam" id="PF00850"/>
    </source>
</evidence>
<dbReference type="OMA" id="ITDFYYL"/>
<dbReference type="Gene3D" id="3.40.800.20">
    <property type="entry name" value="Histone deacetylase domain"/>
    <property type="match status" value="1"/>
</dbReference>
<dbReference type="SUPFAM" id="SSF52768">
    <property type="entry name" value="Arginase/deacetylase"/>
    <property type="match status" value="1"/>
</dbReference>
<dbReference type="PRINTS" id="PR01270">
    <property type="entry name" value="HDASUPER"/>
</dbReference>
<evidence type="ECO:0000256" key="2">
    <source>
        <dbReference type="ARBA" id="ARBA00012111"/>
    </source>
</evidence>
<dbReference type="PANTHER" id="PTHR10625:SF10">
    <property type="entry name" value="HISTONE DEACETYLASE HDAC1"/>
    <property type="match status" value="1"/>
</dbReference>
<dbReference type="InterPro" id="IPR023696">
    <property type="entry name" value="Ureohydrolase_dom_sf"/>
</dbReference>
<feature type="binding site" evidence="6">
    <location>
        <position position="272"/>
    </location>
    <ligand>
        <name>substrate</name>
    </ligand>
</feature>
<evidence type="ECO:0000256" key="1">
    <source>
        <dbReference type="ARBA" id="ARBA00006457"/>
    </source>
</evidence>
<organism evidence="9">
    <name type="scientific">Encephalitozoon cuniculi</name>
    <name type="common">Microsporidian parasite</name>
    <dbReference type="NCBI Taxonomy" id="6035"/>
    <lineage>
        <taxon>Eukaryota</taxon>
        <taxon>Fungi</taxon>
        <taxon>Fungi incertae sedis</taxon>
        <taxon>Microsporidia</taxon>
        <taxon>Unikaryonidae</taxon>
        <taxon>Encephalitozoon</taxon>
    </lineage>
</organism>
<dbReference type="PANTHER" id="PTHR10625">
    <property type="entry name" value="HISTONE DEACETYLASE HDAC1-RELATED"/>
    <property type="match status" value="1"/>
</dbReference>
<sequence>MAVAYMFDEEVGLFHYGPRHPMKPFRTVVTHSLVKSFGLDKKMTIVKPEVFPLSSYHTEEYLGNLGKNETPDCPNFIGLPRFCELYGSASINSAMILSEGAYSTVINWSGGLHHAHKAIPSGFCHVNDIVLAILELLKTYRRVMYIDIDVHHGDGVEEAFLECDRVLTLSLHKYGDGFFPETGTLITTGHRAVNVPLLSGIDDPSYRYIFEPIVESCVRRFSPDAIVLQCGADSLGEDRLGCFNLSIEGHASCVRFVSSLGIPLLCLGGGGYTLTNVARCWAYETAVLCGEDPATEIPSDNPFYTYFGPLHTVNPVFKRKYANRNDVEYLDMVMSFILDKVDRF</sequence>
<dbReference type="VEuPathDB" id="MicrosporidiaDB:AEWR_090680"/>